<dbReference type="Proteomes" id="UP000001096">
    <property type="component" value="Unassembled WGS sequence"/>
</dbReference>
<dbReference type="PATRIC" id="fig|883078.3.peg.3481"/>
<dbReference type="EMBL" id="AGWX01000004">
    <property type="protein sequence ID" value="EKS36945.1"/>
    <property type="molecule type" value="Genomic_DNA"/>
</dbReference>
<evidence type="ECO:0000313" key="3">
    <source>
        <dbReference type="Proteomes" id="UP000001096"/>
    </source>
</evidence>
<keyword evidence="3" id="KW-1185">Reference proteome</keyword>
<comment type="caution">
    <text evidence="2">The sequence shown here is derived from an EMBL/GenBank/DDBJ whole genome shotgun (WGS) entry which is preliminary data.</text>
</comment>
<gene>
    <name evidence="2" type="ORF">HMPREF9695_03363</name>
</gene>
<proteinExistence type="predicted"/>
<dbReference type="AlphaFoldDB" id="K8PBG5"/>
<organism evidence="2 3">
    <name type="scientific">Afipia broomeae ATCC 49717</name>
    <dbReference type="NCBI Taxonomy" id="883078"/>
    <lineage>
        <taxon>Bacteria</taxon>
        <taxon>Pseudomonadati</taxon>
        <taxon>Pseudomonadota</taxon>
        <taxon>Alphaproteobacteria</taxon>
        <taxon>Hyphomicrobiales</taxon>
        <taxon>Nitrobacteraceae</taxon>
        <taxon>Afipia</taxon>
    </lineage>
</organism>
<dbReference type="RefSeq" id="WP_006022067.1">
    <property type="nucleotide sequence ID" value="NZ_KB375283.1"/>
</dbReference>
<protein>
    <submittedName>
        <fullName evidence="2">Uncharacterized protein</fullName>
    </submittedName>
</protein>
<evidence type="ECO:0000313" key="2">
    <source>
        <dbReference type="EMBL" id="EKS36945.1"/>
    </source>
</evidence>
<evidence type="ECO:0000256" key="1">
    <source>
        <dbReference type="SAM" id="MobiDB-lite"/>
    </source>
</evidence>
<feature type="region of interest" description="Disordered" evidence="1">
    <location>
        <begin position="1"/>
        <end position="67"/>
    </location>
</feature>
<accession>K8PBG5</accession>
<dbReference type="HOGENOM" id="CLU_2802822_0_0_5"/>
<name>K8PBG5_9BRAD</name>
<reference evidence="2 3" key="1">
    <citation type="submission" date="2012-04" db="EMBL/GenBank/DDBJ databases">
        <title>The Genome Sequence of Afipia broomeae ATCC 49717.</title>
        <authorList>
            <consortium name="The Broad Institute Genome Sequencing Platform"/>
            <person name="Earl A."/>
            <person name="Ward D."/>
            <person name="Feldgarden M."/>
            <person name="Gevers D."/>
            <person name="Huys G."/>
            <person name="Walker B."/>
            <person name="Young S.K."/>
            <person name="Zeng Q."/>
            <person name="Gargeya S."/>
            <person name="Fitzgerald M."/>
            <person name="Haas B."/>
            <person name="Abouelleil A."/>
            <person name="Alvarado L."/>
            <person name="Arachchi H.M."/>
            <person name="Berlin A."/>
            <person name="Chapman S.B."/>
            <person name="Goldberg J."/>
            <person name="Griggs A."/>
            <person name="Gujja S."/>
            <person name="Hansen M."/>
            <person name="Howarth C."/>
            <person name="Imamovic A."/>
            <person name="Larimer J."/>
            <person name="McCowen C."/>
            <person name="Montmayeur A."/>
            <person name="Murphy C."/>
            <person name="Neiman D."/>
            <person name="Pearson M."/>
            <person name="Priest M."/>
            <person name="Roberts A."/>
            <person name="Saif S."/>
            <person name="Shea T."/>
            <person name="Sisk P."/>
            <person name="Sykes S."/>
            <person name="Wortman J."/>
            <person name="Nusbaum C."/>
            <person name="Birren B."/>
        </authorList>
    </citation>
    <scope>NUCLEOTIDE SEQUENCE [LARGE SCALE GENOMIC DNA]</scope>
    <source>
        <strain evidence="2 3">ATCC 49717</strain>
    </source>
</reference>
<sequence length="67" mass="7094">MSSKDPDALPQGLANTLRAGQDAQRRRAQAHLSLEIYRAANGRAGSGDRRRPGPSVQAKSPRAPGDS</sequence>